<evidence type="ECO:0000256" key="2">
    <source>
        <dbReference type="ARBA" id="ARBA00022692"/>
    </source>
</evidence>
<feature type="transmembrane region" description="Helical" evidence="6">
    <location>
        <begin position="6"/>
        <end position="29"/>
    </location>
</feature>
<evidence type="ECO:0000313" key="9">
    <source>
        <dbReference type="Proteomes" id="UP000008181"/>
    </source>
</evidence>
<dbReference type="HOGENOM" id="CLU_028200_3_0_1"/>
<reference evidence="8 9" key="1">
    <citation type="journal article" date="2011" name="Nat. Biotechnol.">
        <title>Comparative genomic analysis of the thermophilic biomass-degrading fungi Myceliophthora thermophila and Thielavia terrestris.</title>
        <authorList>
            <person name="Berka R.M."/>
            <person name="Grigoriev I.V."/>
            <person name="Otillar R."/>
            <person name="Salamov A."/>
            <person name="Grimwood J."/>
            <person name="Reid I."/>
            <person name="Ishmael N."/>
            <person name="John T."/>
            <person name="Darmond C."/>
            <person name="Moisan M.-C."/>
            <person name="Henrissat B."/>
            <person name="Coutinho P.M."/>
            <person name="Lombard V."/>
            <person name="Natvig D.O."/>
            <person name="Lindquist E."/>
            <person name="Schmutz J."/>
            <person name="Lucas S."/>
            <person name="Harris P."/>
            <person name="Powlowski J."/>
            <person name="Bellemare A."/>
            <person name="Taylor D."/>
            <person name="Butler G."/>
            <person name="de Vries R.P."/>
            <person name="Allijn I.E."/>
            <person name="van den Brink J."/>
            <person name="Ushinsky S."/>
            <person name="Storms R."/>
            <person name="Powell A.J."/>
            <person name="Paulsen I.T."/>
            <person name="Elbourne L.D.H."/>
            <person name="Baker S.E."/>
            <person name="Magnuson J."/>
            <person name="LaBoissiere S."/>
            <person name="Clutterbuck A.J."/>
            <person name="Martinez D."/>
            <person name="Wogulis M."/>
            <person name="de Leon A.L."/>
            <person name="Rey M.W."/>
            <person name="Tsang A."/>
        </authorList>
    </citation>
    <scope>NUCLEOTIDE SEQUENCE [LARGE SCALE GENOMIC DNA]</scope>
    <source>
        <strain evidence="9">ATCC 38088 / NRRL 8126</strain>
    </source>
</reference>
<dbReference type="eggNOG" id="ENOG502RUFW">
    <property type="taxonomic scope" value="Eukaryota"/>
</dbReference>
<accession>G2QW72</accession>
<dbReference type="AlphaFoldDB" id="G2QW72"/>
<sequence length="270" mass="29622">AQSSAPRLVLCMALMAGMSFLFMTARLACKRSRGRRPGPDDWILLSAWLFLATYVALTISSTTFGVGRHLAALSEHEIIWSGKLLYIGEFFAIIAVAVGKTSFAVTLLGLVIERWQTVLLWSVIVSVNGIMWTCATLLLAQCRPTEKLWNFRLEGECWAPHIFVLYSVFSGAWSAAMDVVIAMFPWVLLLPTRMKLLEKIGIGVAMSLGVFAGITGTIKTIFLFHVPPLSDFTYCSTNLLIWAAAESAVIISAASIPFLRPLLKAVTDST</sequence>
<gene>
    <name evidence="8" type="ORF">THITE_2014679</name>
</gene>
<comment type="similarity">
    <text evidence="5">Belongs to the SAT4 family.</text>
</comment>
<evidence type="ECO:0000313" key="8">
    <source>
        <dbReference type="EMBL" id="AEO63047.1"/>
    </source>
</evidence>
<feature type="non-terminal residue" evidence="8">
    <location>
        <position position="1"/>
    </location>
</feature>
<dbReference type="PANTHER" id="PTHR33048">
    <property type="entry name" value="PTH11-LIKE INTEGRAL MEMBRANE PROTEIN (AFU_ORTHOLOGUE AFUA_5G11245)"/>
    <property type="match status" value="1"/>
</dbReference>
<feature type="transmembrane region" description="Helical" evidence="6">
    <location>
        <begin position="200"/>
        <end position="227"/>
    </location>
</feature>
<name>G2QW72_THETT</name>
<dbReference type="Pfam" id="PF20684">
    <property type="entry name" value="Fung_rhodopsin"/>
    <property type="match status" value="1"/>
</dbReference>
<feature type="transmembrane region" description="Helical" evidence="6">
    <location>
        <begin position="161"/>
        <end position="188"/>
    </location>
</feature>
<dbReference type="OrthoDB" id="3923077at2759"/>
<evidence type="ECO:0000256" key="5">
    <source>
        <dbReference type="ARBA" id="ARBA00038359"/>
    </source>
</evidence>
<feature type="domain" description="Rhodopsin" evidence="7">
    <location>
        <begin position="25"/>
        <end position="264"/>
    </location>
</feature>
<keyword evidence="3 6" id="KW-1133">Transmembrane helix</keyword>
<feature type="non-terminal residue" evidence="8">
    <location>
        <position position="270"/>
    </location>
</feature>
<comment type="subcellular location">
    <subcellularLocation>
        <location evidence="1">Membrane</location>
        <topology evidence="1">Multi-pass membrane protein</topology>
    </subcellularLocation>
</comment>
<dbReference type="RefSeq" id="XP_003649383.1">
    <property type="nucleotide sequence ID" value="XM_003649335.1"/>
</dbReference>
<keyword evidence="9" id="KW-1185">Reference proteome</keyword>
<evidence type="ECO:0000256" key="4">
    <source>
        <dbReference type="ARBA" id="ARBA00023136"/>
    </source>
</evidence>
<evidence type="ECO:0000256" key="6">
    <source>
        <dbReference type="SAM" id="Phobius"/>
    </source>
</evidence>
<keyword evidence="2 6" id="KW-0812">Transmembrane</keyword>
<dbReference type="Proteomes" id="UP000008181">
    <property type="component" value="Chromosome 1"/>
</dbReference>
<keyword evidence="4 6" id="KW-0472">Membrane</keyword>
<dbReference type="InterPro" id="IPR049326">
    <property type="entry name" value="Rhodopsin_dom_fungi"/>
</dbReference>
<dbReference type="PANTHER" id="PTHR33048:SF42">
    <property type="entry name" value="INTEGRAL MEMBRANE PROTEIN"/>
    <property type="match status" value="1"/>
</dbReference>
<feature type="transmembrane region" description="Helical" evidence="6">
    <location>
        <begin position="84"/>
        <end position="111"/>
    </location>
</feature>
<dbReference type="GeneID" id="11517368"/>
<dbReference type="GO" id="GO:0016020">
    <property type="term" value="C:membrane"/>
    <property type="evidence" value="ECO:0007669"/>
    <property type="project" value="UniProtKB-SubCell"/>
</dbReference>
<feature type="transmembrane region" description="Helical" evidence="6">
    <location>
        <begin position="41"/>
        <end position="64"/>
    </location>
</feature>
<feature type="transmembrane region" description="Helical" evidence="6">
    <location>
        <begin position="239"/>
        <end position="259"/>
    </location>
</feature>
<evidence type="ECO:0000256" key="1">
    <source>
        <dbReference type="ARBA" id="ARBA00004141"/>
    </source>
</evidence>
<evidence type="ECO:0000259" key="7">
    <source>
        <dbReference type="Pfam" id="PF20684"/>
    </source>
</evidence>
<organism evidence="8 9">
    <name type="scientific">Thermothielavioides terrestris (strain ATCC 38088 / NRRL 8126)</name>
    <name type="common">Thielavia terrestris</name>
    <dbReference type="NCBI Taxonomy" id="578455"/>
    <lineage>
        <taxon>Eukaryota</taxon>
        <taxon>Fungi</taxon>
        <taxon>Dikarya</taxon>
        <taxon>Ascomycota</taxon>
        <taxon>Pezizomycotina</taxon>
        <taxon>Sordariomycetes</taxon>
        <taxon>Sordariomycetidae</taxon>
        <taxon>Sordariales</taxon>
        <taxon>Chaetomiaceae</taxon>
        <taxon>Thermothielavioides</taxon>
        <taxon>Thermothielavioides terrestris</taxon>
    </lineage>
</organism>
<protein>
    <recommendedName>
        <fullName evidence="7">Rhodopsin domain-containing protein</fullName>
    </recommendedName>
</protein>
<proteinExistence type="inferred from homology"/>
<feature type="transmembrane region" description="Helical" evidence="6">
    <location>
        <begin position="118"/>
        <end position="141"/>
    </location>
</feature>
<dbReference type="KEGG" id="ttt:THITE_2014679"/>
<dbReference type="InterPro" id="IPR052337">
    <property type="entry name" value="SAT4-like"/>
</dbReference>
<dbReference type="EMBL" id="CP003009">
    <property type="protein sequence ID" value="AEO63047.1"/>
    <property type="molecule type" value="Genomic_DNA"/>
</dbReference>
<evidence type="ECO:0000256" key="3">
    <source>
        <dbReference type="ARBA" id="ARBA00022989"/>
    </source>
</evidence>